<protein>
    <submittedName>
        <fullName evidence="4">AAA family ATPase</fullName>
    </submittedName>
</protein>
<dbReference type="PROSITE" id="PS50043">
    <property type="entry name" value="HTH_LUXR_2"/>
    <property type="match status" value="1"/>
</dbReference>
<dbReference type="PANTHER" id="PTHR16305:SF35">
    <property type="entry name" value="TRANSCRIPTIONAL ACTIVATOR DOMAIN"/>
    <property type="match status" value="1"/>
</dbReference>
<dbReference type="InterPro" id="IPR027417">
    <property type="entry name" value="P-loop_NTPase"/>
</dbReference>
<dbReference type="PROSITE" id="PS00622">
    <property type="entry name" value="HTH_LUXR_1"/>
    <property type="match status" value="1"/>
</dbReference>
<evidence type="ECO:0000259" key="3">
    <source>
        <dbReference type="PROSITE" id="PS50043"/>
    </source>
</evidence>
<name>A0ABV5IJL8_9ACTN</name>
<evidence type="ECO:0000256" key="1">
    <source>
        <dbReference type="ARBA" id="ARBA00022741"/>
    </source>
</evidence>
<sequence length="923" mass="100565">MTLIERQEEMSCLESLVANAILGRGRVALVSGPAGTGKSALLRALSEQAIELGALAVTATGSRMEQELQLGLLRQLIQDAPLVEEERERSERLLEEGVRTATAAHADAERLLDPQVVHALVTVLLDLSERCPLVVVVDDVHHADRTSLLCLAYLARRVRNARIVAVFTLNDRQGTDGPLETDLLRLPHCLRLQLTPLSRKGVAALVTGQVGLTAAERFADEWHTISGGNPLLAGELAADYRHHLRAVEEPPRELVVGDRFVRAVETCLRRSHPRTVRVAQGLAILGEADGLAEMLELPPVDVSRELLTIGATGLLKSGGYRHEAVRSAVLAGMDLSERKELYRRAAELAYTRGVRPGVVADRLLQAARVEAPWVVPTLEEAALAALRKGEVESAVAYLKLAWRECTDELQRSKLMTMLVRAEWRINPAAPAGHLDQLAEALQKGSLHGSDAVVLARALLWHGRFEDARDVLEQLNQEASASDHATLAELVVAQLWLRVTCPPLAAYVANPPREHILAGMVSVAVNRRLESTLALAEVLTRGPREHNLDAVERILEGERLDEMSLDVVENSLLALTYAGRCERAAPLCDLFGDEAAARQAPSRRARLAAIRAEIAIRQGDMPAAERHARIALDTIPMSSWGVAIGGPLASLIIARTAMGRHEAVRDPLDRPVAEAMFQTRYGLHYLYARGRYNLAGESFVPALHDFLRCGELVTAWGLNNPALIPWQADAAEACLRMGQTEEARELIKAHLDGCGPGAYRGRGIGMRLKAAVSEPARRPALLRQAVEYLQLAGDRYELARALFDLVEAYEALGEFRRARTVAGRAQAAALECGAEPMISALSRAADADGAPSPLPGDLIGVLSVGERRVAALAAAGYSNREIAAKLYITISTVEQHLTRTYRKLNIRRRADLPLVVEFDDQAQP</sequence>
<dbReference type="CDD" id="cd06170">
    <property type="entry name" value="LuxR_C_like"/>
    <property type="match status" value="1"/>
</dbReference>
<dbReference type="InterPro" id="IPR016032">
    <property type="entry name" value="Sig_transdc_resp-reg_C-effctor"/>
</dbReference>
<evidence type="ECO:0000256" key="2">
    <source>
        <dbReference type="ARBA" id="ARBA00022840"/>
    </source>
</evidence>
<dbReference type="PANTHER" id="PTHR16305">
    <property type="entry name" value="TESTICULAR SOLUBLE ADENYLYL CYCLASE"/>
    <property type="match status" value="1"/>
</dbReference>
<organism evidence="4 5">
    <name type="scientific">Nonomuraea spiralis</name>
    <dbReference type="NCBI Taxonomy" id="46182"/>
    <lineage>
        <taxon>Bacteria</taxon>
        <taxon>Bacillati</taxon>
        <taxon>Actinomycetota</taxon>
        <taxon>Actinomycetes</taxon>
        <taxon>Streptosporangiales</taxon>
        <taxon>Streptosporangiaceae</taxon>
        <taxon>Nonomuraea</taxon>
    </lineage>
</organism>
<dbReference type="InterPro" id="IPR003593">
    <property type="entry name" value="AAA+_ATPase"/>
</dbReference>
<keyword evidence="2" id="KW-0067">ATP-binding</keyword>
<dbReference type="Gene3D" id="1.10.10.10">
    <property type="entry name" value="Winged helix-like DNA-binding domain superfamily/Winged helix DNA-binding domain"/>
    <property type="match status" value="1"/>
</dbReference>
<dbReference type="PRINTS" id="PR00038">
    <property type="entry name" value="HTHLUXR"/>
</dbReference>
<keyword evidence="5" id="KW-1185">Reference proteome</keyword>
<dbReference type="Gene3D" id="1.25.40.10">
    <property type="entry name" value="Tetratricopeptide repeat domain"/>
    <property type="match status" value="1"/>
</dbReference>
<gene>
    <name evidence="4" type="ORF">ACFFV7_26305</name>
</gene>
<evidence type="ECO:0000313" key="5">
    <source>
        <dbReference type="Proteomes" id="UP001589647"/>
    </source>
</evidence>
<dbReference type="SMART" id="SM00421">
    <property type="entry name" value="HTH_LUXR"/>
    <property type="match status" value="1"/>
</dbReference>
<dbReference type="InterPro" id="IPR041664">
    <property type="entry name" value="AAA_16"/>
</dbReference>
<dbReference type="InterPro" id="IPR000792">
    <property type="entry name" value="Tscrpt_reg_LuxR_C"/>
</dbReference>
<dbReference type="InterPro" id="IPR011990">
    <property type="entry name" value="TPR-like_helical_dom_sf"/>
</dbReference>
<dbReference type="Gene3D" id="3.40.50.300">
    <property type="entry name" value="P-loop containing nucleotide triphosphate hydrolases"/>
    <property type="match status" value="1"/>
</dbReference>
<dbReference type="SUPFAM" id="SSF46894">
    <property type="entry name" value="C-terminal effector domain of the bipartite response regulators"/>
    <property type="match status" value="1"/>
</dbReference>
<dbReference type="SUPFAM" id="SSF52540">
    <property type="entry name" value="P-loop containing nucleoside triphosphate hydrolases"/>
    <property type="match status" value="1"/>
</dbReference>
<dbReference type="InterPro" id="IPR036388">
    <property type="entry name" value="WH-like_DNA-bd_sf"/>
</dbReference>
<proteinExistence type="predicted"/>
<comment type="caution">
    <text evidence="4">The sequence shown here is derived from an EMBL/GenBank/DDBJ whole genome shotgun (WGS) entry which is preliminary data.</text>
</comment>
<evidence type="ECO:0000313" key="4">
    <source>
        <dbReference type="EMBL" id="MFB9204732.1"/>
    </source>
</evidence>
<dbReference type="RefSeq" id="WP_189650285.1">
    <property type="nucleotide sequence ID" value="NZ_BMRC01000013.1"/>
</dbReference>
<dbReference type="EMBL" id="JBHMEI010000020">
    <property type="protein sequence ID" value="MFB9204732.1"/>
    <property type="molecule type" value="Genomic_DNA"/>
</dbReference>
<dbReference type="Proteomes" id="UP001589647">
    <property type="component" value="Unassembled WGS sequence"/>
</dbReference>
<feature type="domain" description="HTH luxR-type" evidence="3">
    <location>
        <begin position="854"/>
        <end position="919"/>
    </location>
</feature>
<dbReference type="SMART" id="SM00382">
    <property type="entry name" value="AAA"/>
    <property type="match status" value="1"/>
</dbReference>
<accession>A0ABV5IJL8</accession>
<dbReference type="Pfam" id="PF00196">
    <property type="entry name" value="GerE"/>
    <property type="match status" value="1"/>
</dbReference>
<reference evidence="4 5" key="1">
    <citation type="submission" date="2024-09" db="EMBL/GenBank/DDBJ databases">
        <authorList>
            <person name="Sun Q."/>
            <person name="Mori K."/>
        </authorList>
    </citation>
    <scope>NUCLEOTIDE SEQUENCE [LARGE SCALE GENOMIC DNA]</scope>
    <source>
        <strain evidence="4 5">CCM 3426</strain>
    </source>
</reference>
<dbReference type="Pfam" id="PF13191">
    <property type="entry name" value="AAA_16"/>
    <property type="match status" value="1"/>
</dbReference>
<keyword evidence="1" id="KW-0547">Nucleotide-binding</keyword>